<reference evidence="1 2" key="1">
    <citation type="submission" date="2024-06" db="EMBL/GenBank/DDBJ databases">
        <title>The Natural Products Discovery Center: Release of the First 8490 Sequenced Strains for Exploring Actinobacteria Biosynthetic Diversity.</title>
        <authorList>
            <person name="Kalkreuter E."/>
            <person name="Kautsar S.A."/>
            <person name="Yang D."/>
            <person name="Bader C.D."/>
            <person name="Teijaro C.N."/>
            <person name="Fluegel L."/>
            <person name="Davis C.M."/>
            <person name="Simpson J.R."/>
            <person name="Lauterbach L."/>
            <person name="Steele A.D."/>
            <person name="Gui C."/>
            <person name="Meng S."/>
            <person name="Li G."/>
            <person name="Viehrig K."/>
            <person name="Ye F."/>
            <person name="Su P."/>
            <person name="Kiefer A.F."/>
            <person name="Nichols A."/>
            <person name="Cepeda A.J."/>
            <person name="Yan W."/>
            <person name="Fan B."/>
            <person name="Jiang Y."/>
            <person name="Adhikari A."/>
            <person name="Zheng C.-J."/>
            <person name="Schuster L."/>
            <person name="Cowan T.M."/>
            <person name="Smanski M.J."/>
            <person name="Chevrette M.G."/>
            <person name="De Carvalho L.P.S."/>
            <person name="Shen B."/>
        </authorList>
    </citation>
    <scope>NUCLEOTIDE SEQUENCE [LARGE SCALE GENOMIC DNA]</scope>
    <source>
        <strain evidence="1 2">NPDC053791</strain>
    </source>
</reference>
<organism evidence="1 2">
    <name type="scientific">Streptomyces roseoverticillatus</name>
    <dbReference type="NCBI Taxonomy" id="66429"/>
    <lineage>
        <taxon>Bacteria</taxon>
        <taxon>Bacillati</taxon>
        <taxon>Actinomycetota</taxon>
        <taxon>Actinomycetes</taxon>
        <taxon>Kitasatosporales</taxon>
        <taxon>Streptomycetaceae</taxon>
        <taxon>Streptomyces</taxon>
    </lineage>
</organism>
<evidence type="ECO:0008006" key="3">
    <source>
        <dbReference type="Google" id="ProtNLM"/>
    </source>
</evidence>
<name>A0ABV3IU66_9ACTN</name>
<dbReference type="EMBL" id="JBFASG010000011">
    <property type="protein sequence ID" value="MEV4924023.1"/>
    <property type="molecule type" value="Genomic_DNA"/>
</dbReference>
<sequence>MKERDAMRKRRTARSRLARLLRGTACGIAALSAVVCGPAVPTAAAATGGGTVRYYTRGYDVTGYVTAESVGDNGYRISVRLVGECDRPATGATTREMAVRWGGGRESWKRSKTDCNAPDATYNTANYTGTGRLDGTRILHVEVGAFGGGFSPFGSWGWSPRLRIPL</sequence>
<dbReference type="Proteomes" id="UP001552479">
    <property type="component" value="Unassembled WGS sequence"/>
</dbReference>
<protein>
    <recommendedName>
        <fullName evidence="3">Secreted protein</fullName>
    </recommendedName>
</protein>
<evidence type="ECO:0000313" key="1">
    <source>
        <dbReference type="EMBL" id="MEV4924023.1"/>
    </source>
</evidence>
<evidence type="ECO:0000313" key="2">
    <source>
        <dbReference type="Proteomes" id="UP001552479"/>
    </source>
</evidence>
<accession>A0ABV3IU66</accession>
<keyword evidence="2" id="KW-1185">Reference proteome</keyword>
<gene>
    <name evidence="1" type="ORF">AB0L03_14445</name>
</gene>
<proteinExistence type="predicted"/>
<comment type="caution">
    <text evidence="1">The sequence shown here is derived from an EMBL/GenBank/DDBJ whole genome shotgun (WGS) entry which is preliminary data.</text>
</comment>
<dbReference type="RefSeq" id="WP_366088142.1">
    <property type="nucleotide sequence ID" value="NZ_JBFASG010000011.1"/>
</dbReference>